<gene>
    <name evidence="1" type="ORF">E2C01_021931</name>
</gene>
<protein>
    <submittedName>
        <fullName evidence="1">Uncharacterized protein</fullName>
    </submittedName>
</protein>
<dbReference type="EMBL" id="VSRR010001955">
    <property type="protein sequence ID" value="MPC28722.1"/>
    <property type="molecule type" value="Genomic_DNA"/>
</dbReference>
<accession>A0A5B7E3W5</accession>
<reference evidence="1 2" key="1">
    <citation type="submission" date="2019-05" db="EMBL/GenBank/DDBJ databases">
        <title>Another draft genome of Portunus trituberculatus and its Hox gene families provides insights of decapod evolution.</title>
        <authorList>
            <person name="Jeong J.-H."/>
            <person name="Song I."/>
            <person name="Kim S."/>
            <person name="Choi T."/>
            <person name="Kim D."/>
            <person name="Ryu S."/>
            <person name="Kim W."/>
        </authorList>
    </citation>
    <scope>NUCLEOTIDE SEQUENCE [LARGE SCALE GENOMIC DNA]</scope>
    <source>
        <tissue evidence="1">Muscle</tissue>
    </source>
</reference>
<comment type="caution">
    <text evidence="1">The sequence shown here is derived from an EMBL/GenBank/DDBJ whole genome shotgun (WGS) entry which is preliminary data.</text>
</comment>
<evidence type="ECO:0000313" key="1">
    <source>
        <dbReference type="EMBL" id="MPC28722.1"/>
    </source>
</evidence>
<dbReference type="Proteomes" id="UP000324222">
    <property type="component" value="Unassembled WGS sequence"/>
</dbReference>
<dbReference type="AlphaFoldDB" id="A0A5B7E3W5"/>
<name>A0A5B7E3W5_PORTR</name>
<keyword evidence="2" id="KW-1185">Reference proteome</keyword>
<sequence>MVKDAEDSQSEKRNFIRRMFGGIPLTVLLLLNRVESKAFHLISSPSHTECLQPLSHCRNVTPLAIFYLYIHANCSSDLADCMPPILLCPSCTRLYSSSHPYSVQLSDTRVNQYSPSFIPLSGKLWISLPSSVFLSSYDLT</sequence>
<proteinExistence type="predicted"/>
<organism evidence="1 2">
    <name type="scientific">Portunus trituberculatus</name>
    <name type="common">Swimming crab</name>
    <name type="synonym">Neptunus trituberculatus</name>
    <dbReference type="NCBI Taxonomy" id="210409"/>
    <lineage>
        <taxon>Eukaryota</taxon>
        <taxon>Metazoa</taxon>
        <taxon>Ecdysozoa</taxon>
        <taxon>Arthropoda</taxon>
        <taxon>Crustacea</taxon>
        <taxon>Multicrustacea</taxon>
        <taxon>Malacostraca</taxon>
        <taxon>Eumalacostraca</taxon>
        <taxon>Eucarida</taxon>
        <taxon>Decapoda</taxon>
        <taxon>Pleocyemata</taxon>
        <taxon>Brachyura</taxon>
        <taxon>Eubrachyura</taxon>
        <taxon>Portunoidea</taxon>
        <taxon>Portunidae</taxon>
        <taxon>Portuninae</taxon>
        <taxon>Portunus</taxon>
    </lineage>
</organism>
<evidence type="ECO:0000313" key="2">
    <source>
        <dbReference type="Proteomes" id="UP000324222"/>
    </source>
</evidence>